<feature type="region of interest" description="Disordered" evidence="4">
    <location>
        <begin position="101"/>
        <end position="163"/>
    </location>
</feature>
<comment type="caution">
    <text evidence="6">The sequence shown here is derived from an EMBL/GenBank/DDBJ whole genome shotgun (WGS) entry which is preliminary data.</text>
</comment>
<dbReference type="CDD" id="cd01389">
    <property type="entry name" value="HMG-box_ROX1-like"/>
    <property type="match status" value="1"/>
</dbReference>
<evidence type="ECO:0000256" key="2">
    <source>
        <dbReference type="ARBA" id="ARBA00023163"/>
    </source>
</evidence>
<keyword evidence="3" id="KW-0539">Nucleus</keyword>
<evidence type="ECO:0000256" key="4">
    <source>
        <dbReference type="SAM" id="MobiDB-lite"/>
    </source>
</evidence>
<proteinExistence type="predicted"/>
<dbReference type="InterPro" id="IPR050140">
    <property type="entry name" value="SRY-related_HMG-box_TF-like"/>
</dbReference>
<dbReference type="EMBL" id="BAABUJ010000014">
    <property type="protein sequence ID" value="GAA5800030.1"/>
    <property type="molecule type" value="Genomic_DNA"/>
</dbReference>
<dbReference type="InterPro" id="IPR009071">
    <property type="entry name" value="HMG_box_dom"/>
</dbReference>
<keyword evidence="1 3" id="KW-0238">DNA-binding</keyword>
<sequence length="310" mass="35429">MNCFMTYRVEKQQHIVEQCPGANHRDISKIVAKWWRELAAEEKEPYRIKAAKAKAEHLEKYPEYKFCPKKKASKPRPYKKRPENQFTARDFENKHQLFSLYHDGKLPDPSTPRPSEYDDCNFLLDNKPAKLPSKSTKSSKKKTSLEHEQYPSPTSSYPGRNDDHQFELSEAHTLQYPSPQITGLLFPPVNSLYYGGSSSAPPQSVYSASASPYSTGHHYGHEDPTMSESAVSYQLYPEHYGYTEAPAPVYSYPVQYHYTSPASYYGYQAEAIFADPSSCHPLDTHDSLQNGFNSSYLTAPTLLTTPFYYQ</sequence>
<dbReference type="Proteomes" id="UP001476247">
    <property type="component" value="Unassembled WGS sequence"/>
</dbReference>
<dbReference type="Gene3D" id="1.10.30.10">
    <property type="entry name" value="High mobility group box domain"/>
    <property type="match status" value="1"/>
</dbReference>
<dbReference type="PANTHER" id="PTHR10270:SF161">
    <property type="entry name" value="SEX-DETERMINING REGION Y PROTEIN"/>
    <property type="match status" value="1"/>
</dbReference>
<feature type="DNA-binding region" description="HMG box" evidence="3">
    <location>
        <begin position="1"/>
        <end position="65"/>
    </location>
</feature>
<accession>A0ABP9Y0D8</accession>
<dbReference type="SMART" id="SM00398">
    <property type="entry name" value="HMG"/>
    <property type="match status" value="1"/>
</dbReference>
<dbReference type="PANTHER" id="PTHR10270">
    <property type="entry name" value="SOX TRANSCRIPTION FACTOR"/>
    <property type="match status" value="1"/>
</dbReference>
<feature type="compositionally biased region" description="Basic residues" evidence="4">
    <location>
        <begin position="68"/>
        <end position="79"/>
    </location>
</feature>
<keyword evidence="2" id="KW-0804">Transcription</keyword>
<keyword evidence="7" id="KW-1185">Reference proteome</keyword>
<dbReference type="SUPFAM" id="SSF47095">
    <property type="entry name" value="HMG-box"/>
    <property type="match status" value="1"/>
</dbReference>
<dbReference type="PROSITE" id="PS50118">
    <property type="entry name" value="HMG_BOX_2"/>
    <property type="match status" value="1"/>
</dbReference>
<name>A0ABP9Y0D8_9FUNG</name>
<reference evidence="6 7" key="1">
    <citation type="submission" date="2024-04" db="EMBL/GenBank/DDBJ databases">
        <title>genome sequences of Mucor flavus KT1a and Helicostylum pulchrum KT1b strains isolation_sourced from the surface of a dry-aged beef.</title>
        <authorList>
            <person name="Toyotome T."/>
            <person name="Hosono M."/>
            <person name="Torimaru M."/>
            <person name="Fukuda K."/>
            <person name="Mikami N."/>
        </authorList>
    </citation>
    <scope>NUCLEOTIDE SEQUENCE [LARGE SCALE GENOMIC DNA]</scope>
    <source>
        <strain evidence="6 7">KT1b</strain>
    </source>
</reference>
<feature type="domain" description="HMG box" evidence="5">
    <location>
        <begin position="1"/>
        <end position="65"/>
    </location>
</feature>
<dbReference type="Pfam" id="PF00505">
    <property type="entry name" value="HMG_box"/>
    <property type="match status" value="1"/>
</dbReference>
<evidence type="ECO:0000259" key="5">
    <source>
        <dbReference type="PROSITE" id="PS50118"/>
    </source>
</evidence>
<evidence type="ECO:0000313" key="6">
    <source>
        <dbReference type="EMBL" id="GAA5800030.1"/>
    </source>
</evidence>
<organism evidence="6 7">
    <name type="scientific">Helicostylum pulchrum</name>
    <dbReference type="NCBI Taxonomy" id="562976"/>
    <lineage>
        <taxon>Eukaryota</taxon>
        <taxon>Fungi</taxon>
        <taxon>Fungi incertae sedis</taxon>
        <taxon>Mucoromycota</taxon>
        <taxon>Mucoromycotina</taxon>
        <taxon>Mucoromycetes</taxon>
        <taxon>Mucorales</taxon>
        <taxon>Mucorineae</taxon>
        <taxon>Mucoraceae</taxon>
        <taxon>Helicostylum</taxon>
    </lineage>
</organism>
<gene>
    <name evidence="6" type="ORF">HPULCUR_005452</name>
</gene>
<evidence type="ECO:0000313" key="7">
    <source>
        <dbReference type="Proteomes" id="UP001476247"/>
    </source>
</evidence>
<evidence type="ECO:0000256" key="1">
    <source>
        <dbReference type="ARBA" id="ARBA00023125"/>
    </source>
</evidence>
<protein>
    <recommendedName>
        <fullName evidence="5">HMG box domain-containing protein</fullName>
    </recommendedName>
</protein>
<dbReference type="InterPro" id="IPR036910">
    <property type="entry name" value="HMG_box_dom_sf"/>
</dbReference>
<evidence type="ECO:0000256" key="3">
    <source>
        <dbReference type="PROSITE-ProRule" id="PRU00267"/>
    </source>
</evidence>
<feature type="region of interest" description="Disordered" evidence="4">
    <location>
        <begin position="68"/>
        <end position="89"/>
    </location>
</feature>